<gene>
    <name evidence="1" type="ORF">EDD27_2315</name>
</gene>
<name>A0A438M369_9ACTN</name>
<dbReference type="OrthoDB" id="9804309at2"/>
<sequence length="65" mass="7212">MRTIVVEPFGTVVGGRVKAVDDDWNIEQALIRPDRTRFGSESLAGLDAFSHLEVVFRSIASILPR</sequence>
<comment type="caution">
    <text evidence="1">The sequence shown here is derived from an EMBL/GenBank/DDBJ whole genome shotgun (WGS) entry which is preliminary data.</text>
</comment>
<evidence type="ECO:0000313" key="1">
    <source>
        <dbReference type="EMBL" id="RVX39938.1"/>
    </source>
</evidence>
<accession>A0A438M369</accession>
<proteinExistence type="predicted"/>
<dbReference type="EMBL" id="SAUN01000001">
    <property type="protein sequence ID" value="RVX39938.1"/>
    <property type="molecule type" value="Genomic_DNA"/>
</dbReference>
<organism evidence="1 2">
    <name type="scientific">Nonomuraea polychroma</name>
    <dbReference type="NCBI Taxonomy" id="46176"/>
    <lineage>
        <taxon>Bacteria</taxon>
        <taxon>Bacillati</taxon>
        <taxon>Actinomycetota</taxon>
        <taxon>Actinomycetes</taxon>
        <taxon>Streptosporangiales</taxon>
        <taxon>Streptosporangiaceae</taxon>
        <taxon>Nonomuraea</taxon>
    </lineage>
</organism>
<protein>
    <submittedName>
        <fullName evidence="1">Uncharacterized protein</fullName>
    </submittedName>
</protein>
<evidence type="ECO:0000313" key="2">
    <source>
        <dbReference type="Proteomes" id="UP000284824"/>
    </source>
</evidence>
<keyword evidence="2" id="KW-1185">Reference proteome</keyword>
<dbReference type="Proteomes" id="UP000284824">
    <property type="component" value="Unassembled WGS sequence"/>
</dbReference>
<dbReference type="RefSeq" id="WP_127932385.1">
    <property type="nucleotide sequence ID" value="NZ_SAUN01000001.1"/>
</dbReference>
<reference evidence="1 2" key="1">
    <citation type="submission" date="2019-01" db="EMBL/GenBank/DDBJ databases">
        <title>Sequencing the genomes of 1000 actinobacteria strains.</title>
        <authorList>
            <person name="Klenk H.-P."/>
        </authorList>
    </citation>
    <scope>NUCLEOTIDE SEQUENCE [LARGE SCALE GENOMIC DNA]</scope>
    <source>
        <strain evidence="1 2">DSM 43925</strain>
    </source>
</reference>
<dbReference type="AlphaFoldDB" id="A0A438M369"/>